<sequence>MNSTKMRLIGGAMFAAITFPSVLPAQTPATAPAATLPQAGYILGPDDEVAISVYGRTDMAVKTRIAADGTVNMPLLGPVRAAGMTAADLSRTLASEYSRRGYLTKPSISVEVSNYVSRSATVLGNVPNAGNYPLDRPYTVAMLIARAGGVRADGANVVVLTPMNGAPERLSLADLGAGGARLVRPGDTLFVPPAEMVYVYGQVNEPGAFAVQPGMTYRQALARAGGPTLAGSTRRIEVRRGGQKVNGLGLDDVVQPEDVLIIKEKLF</sequence>
<dbReference type="Gene3D" id="3.30.1950.10">
    <property type="entry name" value="wza like domain"/>
    <property type="match status" value="1"/>
</dbReference>
<evidence type="ECO:0000259" key="4">
    <source>
        <dbReference type="Pfam" id="PF10531"/>
    </source>
</evidence>
<evidence type="ECO:0000313" key="5">
    <source>
        <dbReference type="EMBL" id="KZE18028.1"/>
    </source>
</evidence>
<dbReference type="PANTHER" id="PTHR33619">
    <property type="entry name" value="POLYSACCHARIDE EXPORT PROTEIN GFCE-RELATED"/>
    <property type="match status" value="1"/>
</dbReference>
<dbReference type="Gene3D" id="3.10.560.10">
    <property type="entry name" value="Outer membrane lipoprotein wza domain like"/>
    <property type="match status" value="1"/>
</dbReference>
<dbReference type="EMBL" id="LQQO01000003">
    <property type="protein sequence ID" value="KZE18028.1"/>
    <property type="molecule type" value="Genomic_DNA"/>
</dbReference>
<dbReference type="InterPro" id="IPR019554">
    <property type="entry name" value="Soluble_ligand-bd"/>
</dbReference>
<name>A0ABR5YF35_9SPHN</name>
<feature type="domain" description="Soluble ligand binding" evidence="4">
    <location>
        <begin position="120"/>
        <end position="158"/>
    </location>
</feature>
<feature type="signal peptide" evidence="2">
    <location>
        <begin position="1"/>
        <end position="25"/>
    </location>
</feature>
<evidence type="ECO:0000256" key="1">
    <source>
        <dbReference type="ARBA" id="ARBA00022729"/>
    </source>
</evidence>
<accession>A0ABR5YF35</accession>
<feature type="domain" description="Soluble ligand binding" evidence="4">
    <location>
        <begin position="196"/>
        <end position="243"/>
    </location>
</feature>
<dbReference type="Proteomes" id="UP000076609">
    <property type="component" value="Unassembled WGS sequence"/>
</dbReference>
<dbReference type="Pfam" id="PF10531">
    <property type="entry name" value="SLBB"/>
    <property type="match status" value="2"/>
</dbReference>
<keyword evidence="6" id="KW-1185">Reference proteome</keyword>
<evidence type="ECO:0000313" key="6">
    <source>
        <dbReference type="Proteomes" id="UP000076609"/>
    </source>
</evidence>
<organism evidence="5 6">
    <name type="scientific">Sphingomonas hankookensis</name>
    <dbReference type="NCBI Taxonomy" id="563996"/>
    <lineage>
        <taxon>Bacteria</taxon>
        <taxon>Pseudomonadati</taxon>
        <taxon>Pseudomonadota</taxon>
        <taxon>Alphaproteobacteria</taxon>
        <taxon>Sphingomonadales</taxon>
        <taxon>Sphingomonadaceae</taxon>
        <taxon>Sphingomonas</taxon>
    </lineage>
</organism>
<dbReference type="Pfam" id="PF02563">
    <property type="entry name" value="Poly_export"/>
    <property type="match status" value="1"/>
</dbReference>
<feature type="chain" id="PRO_5046500405" evidence="2">
    <location>
        <begin position="26"/>
        <end position="267"/>
    </location>
</feature>
<dbReference type="PANTHER" id="PTHR33619:SF3">
    <property type="entry name" value="POLYSACCHARIDE EXPORT PROTEIN GFCE-RELATED"/>
    <property type="match status" value="1"/>
</dbReference>
<reference evidence="6" key="1">
    <citation type="submission" date="2016-01" db="EMBL/GenBank/DDBJ databases">
        <title>Draft genome of Chromobacterium sp. F49.</title>
        <authorList>
            <person name="Hong K.W."/>
        </authorList>
    </citation>
    <scope>NUCLEOTIDE SEQUENCE [LARGE SCALE GENOMIC DNA]</scope>
    <source>
        <strain evidence="6">CN3</strain>
    </source>
</reference>
<dbReference type="InterPro" id="IPR049712">
    <property type="entry name" value="Poly_export"/>
</dbReference>
<dbReference type="RefSeq" id="WP_066688439.1">
    <property type="nucleotide sequence ID" value="NZ_LQQO01000003.1"/>
</dbReference>
<evidence type="ECO:0000256" key="2">
    <source>
        <dbReference type="SAM" id="SignalP"/>
    </source>
</evidence>
<gene>
    <name evidence="5" type="ORF">AVT10_09580</name>
</gene>
<dbReference type="InterPro" id="IPR003715">
    <property type="entry name" value="Poly_export_N"/>
</dbReference>
<feature type="domain" description="Polysaccharide export protein N-terminal" evidence="3">
    <location>
        <begin position="38"/>
        <end position="112"/>
    </location>
</feature>
<comment type="caution">
    <text evidence="5">The sequence shown here is derived from an EMBL/GenBank/DDBJ whole genome shotgun (WGS) entry which is preliminary data.</text>
</comment>
<protein>
    <submittedName>
        <fullName evidence="5">Sugar ABC transporter substrate-binding protein</fullName>
    </submittedName>
</protein>
<proteinExistence type="predicted"/>
<keyword evidence="1 2" id="KW-0732">Signal</keyword>
<evidence type="ECO:0000259" key="3">
    <source>
        <dbReference type="Pfam" id="PF02563"/>
    </source>
</evidence>